<gene>
    <name evidence="1" type="ORF">NLI96_g6992</name>
</gene>
<accession>A0AAD5V076</accession>
<dbReference type="EMBL" id="JANAWD010000274">
    <property type="protein sequence ID" value="KAJ3482417.1"/>
    <property type="molecule type" value="Genomic_DNA"/>
</dbReference>
<comment type="caution">
    <text evidence="1">The sequence shown here is derived from an EMBL/GenBank/DDBJ whole genome shotgun (WGS) entry which is preliminary data.</text>
</comment>
<dbReference type="InterPro" id="IPR029058">
    <property type="entry name" value="AB_hydrolase_fold"/>
</dbReference>
<keyword evidence="2" id="KW-1185">Reference proteome</keyword>
<reference evidence="1" key="1">
    <citation type="submission" date="2022-07" db="EMBL/GenBank/DDBJ databases">
        <title>Genome Sequence of Physisporinus lineatus.</title>
        <authorList>
            <person name="Buettner E."/>
        </authorList>
    </citation>
    <scope>NUCLEOTIDE SEQUENCE</scope>
    <source>
        <strain evidence="1">VT162</strain>
    </source>
</reference>
<dbReference type="Proteomes" id="UP001212997">
    <property type="component" value="Unassembled WGS sequence"/>
</dbReference>
<organism evidence="1 2">
    <name type="scientific">Meripilus lineatus</name>
    <dbReference type="NCBI Taxonomy" id="2056292"/>
    <lineage>
        <taxon>Eukaryota</taxon>
        <taxon>Fungi</taxon>
        <taxon>Dikarya</taxon>
        <taxon>Basidiomycota</taxon>
        <taxon>Agaricomycotina</taxon>
        <taxon>Agaricomycetes</taxon>
        <taxon>Polyporales</taxon>
        <taxon>Meripilaceae</taxon>
        <taxon>Meripilus</taxon>
    </lineage>
</organism>
<sequence>MSNVEGTASTEYGHSRKHVLQYSMDGITTQFYATHLTFKNTPSTRTLTLMLCHGLAMNPEMYFPTIKYLRGLLTGSDISIGAVWLLEHANHGDSGVLNEDIIQQHFKNSFPLTRYGTAIVTFLDSGFVDHRDPNFVAIAHCGGSGGLSIERIFAGVEKRAKKGYLKRATHWSDVEEAMRYHRDKHPWDTWDPEVLELMKLSVFRREQSGKIGLKTTIEQESACFEYKYSLHAGELLASFVDRVPVHIIMAERWDQCAIALDNALRAEFSPENRKITARL</sequence>
<proteinExistence type="predicted"/>
<evidence type="ECO:0000313" key="2">
    <source>
        <dbReference type="Proteomes" id="UP001212997"/>
    </source>
</evidence>
<evidence type="ECO:0000313" key="1">
    <source>
        <dbReference type="EMBL" id="KAJ3482417.1"/>
    </source>
</evidence>
<protein>
    <submittedName>
        <fullName evidence="1">Uncharacterized protein</fullName>
    </submittedName>
</protein>
<name>A0AAD5V076_9APHY</name>
<dbReference type="AlphaFoldDB" id="A0AAD5V076"/>
<dbReference type="SUPFAM" id="SSF53474">
    <property type="entry name" value="alpha/beta-Hydrolases"/>
    <property type="match status" value="1"/>
</dbReference>
<dbReference type="Gene3D" id="3.40.50.1820">
    <property type="entry name" value="alpha/beta hydrolase"/>
    <property type="match status" value="2"/>
</dbReference>